<comment type="caution">
    <text evidence="2">The sequence shown here is derived from an EMBL/GenBank/DDBJ whole genome shotgun (WGS) entry which is preliminary data.</text>
</comment>
<evidence type="ECO:0000256" key="1">
    <source>
        <dbReference type="SAM" id="MobiDB-lite"/>
    </source>
</evidence>
<dbReference type="RefSeq" id="WP_065413100.1">
    <property type="nucleotide sequence ID" value="NZ_MASQ01000078.1"/>
</dbReference>
<evidence type="ECO:0000313" key="2">
    <source>
        <dbReference type="EMBL" id="OCB03089.1"/>
    </source>
</evidence>
<evidence type="ECO:0000313" key="3">
    <source>
        <dbReference type="Proteomes" id="UP000093129"/>
    </source>
</evidence>
<protein>
    <submittedName>
        <fullName evidence="2">Uncharacterized protein</fullName>
    </submittedName>
</protein>
<gene>
    <name evidence="2" type="ORF">BBC27_09575</name>
</gene>
<feature type="region of interest" description="Disordered" evidence="1">
    <location>
        <begin position="61"/>
        <end position="101"/>
    </location>
</feature>
<sequence length="101" mass="11084">MVHDVTKLVLTLRDLATLISGQFESVRNAFYLHPEDFPPVLYIPGCRGPRFRVSDIPDWLESRKKAKPSPASPPPAAPKPQGRPRKASASQIARARQGGAV</sequence>
<dbReference type="AlphaFoldDB" id="A0A1B9BZD5"/>
<reference evidence="2 3" key="1">
    <citation type="submission" date="2016-07" db="EMBL/GenBank/DDBJ databases">
        <title>Draft genome of a psychrotolerant acidophile Acidithiobacillus ferrivorans strain YL15.</title>
        <authorList>
            <person name="Peng T."/>
            <person name="Ma L."/>
            <person name="Nan M."/>
            <person name="An N."/>
            <person name="Wang M."/>
            <person name="Qiu G."/>
            <person name="Zeng W."/>
        </authorList>
    </citation>
    <scope>NUCLEOTIDE SEQUENCE [LARGE SCALE GENOMIC DNA]</scope>
    <source>
        <strain evidence="2 3">YL15</strain>
    </source>
</reference>
<dbReference type="Proteomes" id="UP000093129">
    <property type="component" value="Unassembled WGS sequence"/>
</dbReference>
<organism evidence="2 3">
    <name type="scientific">Acidithiobacillus ferrivorans</name>
    <dbReference type="NCBI Taxonomy" id="160808"/>
    <lineage>
        <taxon>Bacteria</taxon>
        <taxon>Pseudomonadati</taxon>
        <taxon>Pseudomonadota</taxon>
        <taxon>Acidithiobacillia</taxon>
        <taxon>Acidithiobacillales</taxon>
        <taxon>Acidithiobacillaceae</taxon>
        <taxon>Acidithiobacillus</taxon>
    </lineage>
</organism>
<dbReference type="EMBL" id="MASQ01000078">
    <property type="protein sequence ID" value="OCB03089.1"/>
    <property type="molecule type" value="Genomic_DNA"/>
</dbReference>
<name>A0A1B9BZD5_9PROT</name>
<proteinExistence type="predicted"/>
<accession>A0A1B9BZD5</accession>